<keyword evidence="2" id="KW-0472">Membrane</keyword>
<protein>
    <recommendedName>
        <fullName evidence="4">Toxoplasma gondii family C protein</fullName>
    </recommendedName>
</protein>
<accession>A0A0F7U8F5</accession>
<evidence type="ECO:0000256" key="2">
    <source>
        <dbReference type="SAM" id="Phobius"/>
    </source>
</evidence>
<reference evidence="3" key="1">
    <citation type="journal article" date="2015" name="PLoS ONE">
        <title>Comprehensive Evaluation of Toxoplasma gondii VEG and Neospora caninum LIV Genomes with Tachyzoite Stage Transcriptome and Proteome Defines Novel Transcript Features.</title>
        <authorList>
            <person name="Ramaprasad A."/>
            <person name="Mourier T."/>
            <person name="Naeem R."/>
            <person name="Malas T.B."/>
            <person name="Moussa E."/>
            <person name="Panigrahi A."/>
            <person name="Vermont S.J."/>
            <person name="Otto T.D."/>
            <person name="Wastling J."/>
            <person name="Pain A."/>
        </authorList>
    </citation>
    <scope>NUCLEOTIDE SEQUENCE</scope>
    <source>
        <strain evidence="3">Liverpool</strain>
    </source>
</reference>
<dbReference type="AlphaFoldDB" id="A0A0F7U8F5"/>
<evidence type="ECO:0000256" key="1">
    <source>
        <dbReference type="SAM" id="MobiDB-lite"/>
    </source>
</evidence>
<evidence type="ECO:0000313" key="3">
    <source>
        <dbReference type="EMBL" id="CEL66113.1"/>
    </source>
</evidence>
<sequence>MCTSLAAAVSTGETTAWESTVDTEDEARTENAVTLGDSDATDEEDENYNGPHADVEDDARTENMVTEEDGDAAGEDDKNYNGLNRSSTLKRKRGQSSRSGVAMRVSTIQRSGRVRQEMRLGVLISVALFVLFCAMLFKAGKRQIGA</sequence>
<gene>
    <name evidence="3" type="ORF">BN1204_019380</name>
</gene>
<name>A0A0F7U8F5_NEOCL</name>
<feature type="transmembrane region" description="Helical" evidence="2">
    <location>
        <begin position="120"/>
        <end position="137"/>
    </location>
</feature>
<organism evidence="3">
    <name type="scientific">Neospora caninum (strain Liverpool)</name>
    <dbReference type="NCBI Taxonomy" id="572307"/>
    <lineage>
        <taxon>Eukaryota</taxon>
        <taxon>Sar</taxon>
        <taxon>Alveolata</taxon>
        <taxon>Apicomplexa</taxon>
        <taxon>Conoidasida</taxon>
        <taxon>Coccidia</taxon>
        <taxon>Eucoccidiorida</taxon>
        <taxon>Eimeriorina</taxon>
        <taxon>Sarcocystidae</taxon>
        <taxon>Neospora</taxon>
    </lineage>
</organism>
<feature type="compositionally biased region" description="Acidic residues" evidence="1">
    <location>
        <begin position="55"/>
        <end position="74"/>
    </location>
</feature>
<evidence type="ECO:0008006" key="4">
    <source>
        <dbReference type="Google" id="ProtNLM"/>
    </source>
</evidence>
<keyword evidence="2" id="KW-0812">Transmembrane</keyword>
<keyword evidence="2" id="KW-1133">Transmembrane helix</keyword>
<feature type="compositionally biased region" description="Polar residues" evidence="1">
    <location>
        <begin position="11"/>
        <end position="20"/>
    </location>
</feature>
<dbReference type="EMBL" id="LN714481">
    <property type="protein sequence ID" value="CEL66113.1"/>
    <property type="molecule type" value="Genomic_DNA"/>
</dbReference>
<proteinExistence type="predicted"/>
<feature type="region of interest" description="Disordered" evidence="1">
    <location>
        <begin position="1"/>
        <end position="103"/>
    </location>
</feature>